<protein>
    <recommendedName>
        <fullName evidence="4 8">Signal peptidase I</fullName>
        <ecNumber evidence="8">3.4.21.89</ecNumber>
    </recommendedName>
</protein>
<evidence type="ECO:0000256" key="7">
    <source>
        <dbReference type="ARBA" id="ARBA00022971"/>
    </source>
</evidence>
<dbReference type="GO" id="GO:0009003">
    <property type="term" value="F:signal peptidase activity"/>
    <property type="evidence" value="ECO:0007669"/>
    <property type="project" value="UniProtKB-EC"/>
</dbReference>
<keyword evidence="8" id="KW-0645">Protease</keyword>
<dbReference type="InterPro" id="IPR000223">
    <property type="entry name" value="Pept_S26A_signal_pept_1"/>
</dbReference>
<proteinExistence type="inferred from homology"/>
<keyword evidence="6" id="KW-0574">Periplasm</keyword>
<dbReference type="InterPro" id="IPR014139">
    <property type="entry name" value="Peptidase_S26C_TraF"/>
</dbReference>
<name>A0A2G4YWP5_9PROT</name>
<evidence type="ECO:0000256" key="6">
    <source>
        <dbReference type="ARBA" id="ARBA00022764"/>
    </source>
</evidence>
<evidence type="ECO:0000313" key="10">
    <source>
        <dbReference type="EMBL" id="PHZ86764.1"/>
    </source>
</evidence>
<evidence type="ECO:0000313" key="11">
    <source>
        <dbReference type="Proteomes" id="UP000229730"/>
    </source>
</evidence>
<evidence type="ECO:0000256" key="4">
    <source>
        <dbReference type="ARBA" id="ARBA00019232"/>
    </source>
</evidence>
<comment type="similarity">
    <text evidence="3 8">Belongs to the peptidase S26 family.</text>
</comment>
<dbReference type="AlphaFoldDB" id="A0A2G4YWP5"/>
<comment type="subcellular location">
    <subcellularLocation>
        <location evidence="8">Membrane</location>
        <topology evidence="8">Single-pass type II membrane protein</topology>
    </subcellularLocation>
    <subcellularLocation>
        <location evidence="1">Periplasm</location>
    </subcellularLocation>
</comment>
<comment type="caution">
    <text evidence="10">The sequence shown here is derived from an EMBL/GenBank/DDBJ whole genome shotgun (WGS) entry which is preliminary data.</text>
</comment>
<sequence>MTPRYLIIILAAVSCLLIGVSMTEFAPRILYNPSPSAPMGFYVIRHKREFKIGDYVLIELPQSVRELALERRYVGPDIPLLKRIFALSGDHICIRHEVIYVNDQAVADVKNHDLSGRIMPVWNGCRRLKTGEVFLLSLHSDYSFDSRYFGPISRKKIIGVAVYF</sequence>
<dbReference type="GO" id="GO:0042597">
    <property type="term" value="C:periplasmic space"/>
    <property type="evidence" value="ECO:0007669"/>
    <property type="project" value="UniProtKB-SubCell"/>
</dbReference>
<dbReference type="PANTHER" id="PTHR43390:SF1">
    <property type="entry name" value="CHLOROPLAST PROCESSING PEPTIDASE"/>
    <property type="match status" value="1"/>
</dbReference>
<comment type="catalytic activity">
    <reaction evidence="8">
        <text>Cleavage of hydrophobic, N-terminal signal or leader sequences from secreted and periplasmic proteins.</text>
        <dbReference type="EC" id="3.4.21.89"/>
    </reaction>
</comment>
<dbReference type="Pfam" id="PF10502">
    <property type="entry name" value="Peptidase_S26"/>
    <property type="match status" value="1"/>
</dbReference>
<evidence type="ECO:0000256" key="2">
    <source>
        <dbReference type="ARBA" id="ARBA00005849"/>
    </source>
</evidence>
<dbReference type="InterPro" id="IPR019533">
    <property type="entry name" value="Peptidase_S26"/>
</dbReference>
<keyword evidence="8" id="KW-0378">Hydrolase</keyword>
<dbReference type="Proteomes" id="UP000229730">
    <property type="component" value="Unassembled WGS sequence"/>
</dbReference>
<dbReference type="InParanoid" id="A0A2G4YWP5"/>
<dbReference type="EMBL" id="PDEM01000001">
    <property type="protein sequence ID" value="PHZ86764.1"/>
    <property type="molecule type" value="Genomic_DNA"/>
</dbReference>
<keyword evidence="5" id="KW-0732">Signal</keyword>
<dbReference type="RefSeq" id="WP_099470692.1">
    <property type="nucleotide sequence ID" value="NZ_CP041025.1"/>
</dbReference>
<reference evidence="10 11" key="1">
    <citation type="submission" date="2017-10" db="EMBL/GenBank/DDBJ databases">
        <title>Frigbacter circumglobatus gen. nov. sp. nov., isolated from sediment cultured in situ.</title>
        <authorList>
            <person name="Zhao Z."/>
        </authorList>
    </citation>
    <scope>NUCLEOTIDE SEQUENCE [LARGE SCALE GENOMIC DNA]</scope>
    <source>
        <strain evidence="10 11">ZYL</strain>
    </source>
</reference>
<dbReference type="NCBIfam" id="TIGR02227">
    <property type="entry name" value="sigpep_I_bact"/>
    <property type="match status" value="1"/>
</dbReference>
<dbReference type="Gene3D" id="2.10.109.10">
    <property type="entry name" value="Umud Fragment, subunit A"/>
    <property type="match status" value="1"/>
</dbReference>
<evidence type="ECO:0000256" key="8">
    <source>
        <dbReference type="RuleBase" id="RU362042"/>
    </source>
</evidence>
<organism evidence="10 11">
    <name type="scientific">Paremcibacter congregatus</name>
    <dbReference type="NCBI Taxonomy" id="2043170"/>
    <lineage>
        <taxon>Bacteria</taxon>
        <taxon>Pseudomonadati</taxon>
        <taxon>Pseudomonadota</taxon>
        <taxon>Alphaproteobacteria</taxon>
        <taxon>Emcibacterales</taxon>
        <taxon>Emcibacteraceae</taxon>
        <taxon>Paremcibacter</taxon>
    </lineage>
</organism>
<feature type="domain" description="Peptidase S26" evidence="9">
    <location>
        <begin position="7"/>
        <end position="162"/>
    </location>
</feature>
<dbReference type="GO" id="GO:0004252">
    <property type="term" value="F:serine-type endopeptidase activity"/>
    <property type="evidence" value="ECO:0007669"/>
    <property type="project" value="InterPro"/>
</dbReference>
<dbReference type="SUPFAM" id="SSF51306">
    <property type="entry name" value="LexA/Signal peptidase"/>
    <property type="match status" value="1"/>
</dbReference>
<accession>A0A2G4YWP5</accession>
<gene>
    <name evidence="10" type="ORF">CRD36_00010</name>
</gene>
<evidence type="ECO:0000256" key="1">
    <source>
        <dbReference type="ARBA" id="ARBA00004418"/>
    </source>
</evidence>
<dbReference type="NCBIfam" id="TIGR02771">
    <property type="entry name" value="TraF_Ti"/>
    <property type="match status" value="1"/>
</dbReference>
<dbReference type="GO" id="GO:0016020">
    <property type="term" value="C:membrane"/>
    <property type="evidence" value="ECO:0007669"/>
    <property type="project" value="UniProtKB-SubCell"/>
</dbReference>
<dbReference type="PANTHER" id="PTHR43390">
    <property type="entry name" value="SIGNAL PEPTIDASE I"/>
    <property type="match status" value="1"/>
</dbReference>
<dbReference type="OrthoDB" id="5360818at2"/>
<keyword evidence="11" id="KW-1185">Reference proteome</keyword>
<dbReference type="PROSITE" id="PS51257">
    <property type="entry name" value="PROKAR_LIPOPROTEIN"/>
    <property type="match status" value="1"/>
</dbReference>
<evidence type="ECO:0000259" key="9">
    <source>
        <dbReference type="Pfam" id="PF10502"/>
    </source>
</evidence>
<dbReference type="InterPro" id="IPR036286">
    <property type="entry name" value="LexA/Signal_pep-like_sf"/>
</dbReference>
<dbReference type="EC" id="3.4.21.89" evidence="8"/>
<evidence type="ECO:0000256" key="5">
    <source>
        <dbReference type="ARBA" id="ARBA00022729"/>
    </source>
</evidence>
<evidence type="ECO:0000256" key="3">
    <source>
        <dbReference type="ARBA" id="ARBA00009370"/>
    </source>
</evidence>
<keyword evidence="7" id="KW-0184">Conjugation</keyword>
<dbReference type="GO" id="GO:0006465">
    <property type="term" value="P:signal peptide processing"/>
    <property type="evidence" value="ECO:0007669"/>
    <property type="project" value="InterPro"/>
</dbReference>
<comment type="similarity">
    <text evidence="2">Belongs to the peptidase S26C family.</text>
</comment>